<gene>
    <name evidence="2" type="ORF">PXEA_LOCUS4513</name>
</gene>
<sequence>MPPRNPPTAAPGGGPGSSSNSSTMRIRLSEYRERVLDSRTGQTIDVAADTFLLMDYSTGQCEKIKCYRQESPDVLNLLPVQTTHSN</sequence>
<dbReference type="EMBL" id="CAAALY010010767">
    <property type="protein sequence ID" value="VEL11073.1"/>
    <property type="molecule type" value="Genomic_DNA"/>
</dbReference>
<evidence type="ECO:0000313" key="3">
    <source>
        <dbReference type="Proteomes" id="UP000784294"/>
    </source>
</evidence>
<keyword evidence="3" id="KW-1185">Reference proteome</keyword>
<feature type="region of interest" description="Disordered" evidence="1">
    <location>
        <begin position="1"/>
        <end position="24"/>
    </location>
</feature>
<evidence type="ECO:0000313" key="2">
    <source>
        <dbReference type="EMBL" id="VEL11073.1"/>
    </source>
</evidence>
<proteinExistence type="predicted"/>
<accession>A0A3S5CD20</accession>
<name>A0A3S5CD20_9PLAT</name>
<evidence type="ECO:0000256" key="1">
    <source>
        <dbReference type="SAM" id="MobiDB-lite"/>
    </source>
</evidence>
<protein>
    <submittedName>
        <fullName evidence="2">Uncharacterized protein</fullName>
    </submittedName>
</protein>
<organism evidence="2 3">
    <name type="scientific">Protopolystoma xenopodis</name>
    <dbReference type="NCBI Taxonomy" id="117903"/>
    <lineage>
        <taxon>Eukaryota</taxon>
        <taxon>Metazoa</taxon>
        <taxon>Spiralia</taxon>
        <taxon>Lophotrochozoa</taxon>
        <taxon>Platyhelminthes</taxon>
        <taxon>Monogenea</taxon>
        <taxon>Polyopisthocotylea</taxon>
        <taxon>Polystomatidea</taxon>
        <taxon>Polystomatidae</taxon>
        <taxon>Protopolystoma</taxon>
    </lineage>
</organism>
<reference evidence="2" key="1">
    <citation type="submission" date="2018-11" db="EMBL/GenBank/DDBJ databases">
        <authorList>
            <consortium name="Pathogen Informatics"/>
        </authorList>
    </citation>
    <scope>NUCLEOTIDE SEQUENCE</scope>
</reference>
<dbReference type="AlphaFoldDB" id="A0A3S5CD20"/>
<comment type="caution">
    <text evidence="2">The sequence shown here is derived from an EMBL/GenBank/DDBJ whole genome shotgun (WGS) entry which is preliminary data.</text>
</comment>
<dbReference type="OrthoDB" id="2135488at2759"/>
<dbReference type="Proteomes" id="UP000784294">
    <property type="component" value="Unassembled WGS sequence"/>
</dbReference>